<keyword evidence="2" id="KW-1185">Reference proteome</keyword>
<dbReference type="OrthoDB" id="351235at2157"/>
<dbReference type="Proteomes" id="UP000199126">
    <property type="component" value="Unassembled WGS sequence"/>
</dbReference>
<proteinExistence type="predicted"/>
<accession>A0A1H8QGR9</accession>
<dbReference type="EMBL" id="FODV01000003">
    <property type="protein sequence ID" value="SEO53238.1"/>
    <property type="molecule type" value="Genomic_DNA"/>
</dbReference>
<dbReference type="RefSeq" id="WP_089822239.1">
    <property type="nucleotide sequence ID" value="NZ_FODV01000003.1"/>
</dbReference>
<dbReference type="AlphaFoldDB" id="A0A1H8QGR9"/>
<sequence>MRNQSYIDREVIERITETEGRISNNYATFDTLIDKLEALKPYLVSVARDDSRFTTYMDVADEVGVFTARQSWVLGILGLHEDEIGNPPLPAVVVQRGSGEPTVGDKYFLMVEKRRRSRTTFRGRANADNDCGRNT</sequence>
<name>A0A1H8QGR9_9EURY</name>
<evidence type="ECO:0000313" key="1">
    <source>
        <dbReference type="EMBL" id="SEO53238.1"/>
    </source>
</evidence>
<organism evidence="1 2">
    <name type="scientific">Halogranum amylolyticum</name>
    <dbReference type="NCBI Taxonomy" id="660520"/>
    <lineage>
        <taxon>Archaea</taxon>
        <taxon>Methanobacteriati</taxon>
        <taxon>Methanobacteriota</taxon>
        <taxon>Stenosarchaea group</taxon>
        <taxon>Halobacteria</taxon>
        <taxon>Halobacteriales</taxon>
        <taxon>Haloferacaceae</taxon>
    </lineage>
</organism>
<gene>
    <name evidence="1" type="ORF">SAMN04487948_103108</name>
</gene>
<evidence type="ECO:0000313" key="2">
    <source>
        <dbReference type="Proteomes" id="UP000199126"/>
    </source>
</evidence>
<reference evidence="2" key="1">
    <citation type="submission" date="2016-10" db="EMBL/GenBank/DDBJ databases">
        <authorList>
            <person name="Varghese N."/>
            <person name="Submissions S."/>
        </authorList>
    </citation>
    <scope>NUCLEOTIDE SEQUENCE [LARGE SCALE GENOMIC DNA]</scope>
    <source>
        <strain evidence="2">CGMCC 1.10121</strain>
    </source>
</reference>
<protein>
    <submittedName>
        <fullName evidence="1">Uncharacterized protein</fullName>
    </submittedName>
</protein>